<keyword evidence="2" id="KW-1185">Reference proteome</keyword>
<dbReference type="Gene3D" id="2.60.120.10">
    <property type="entry name" value="Jelly Rolls"/>
    <property type="match status" value="1"/>
</dbReference>
<evidence type="ECO:0008006" key="3">
    <source>
        <dbReference type="Google" id="ProtNLM"/>
    </source>
</evidence>
<dbReference type="CDD" id="cd00038">
    <property type="entry name" value="CAP_ED"/>
    <property type="match status" value="1"/>
</dbReference>
<reference evidence="1 2" key="1">
    <citation type="journal article" date="2024" name="Insects">
        <title>An Improved Chromosome-Level Genome Assembly of the Firefly Pyrocoelia pectoralis.</title>
        <authorList>
            <person name="Fu X."/>
            <person name="Meyer-Rochow V.B."/>
            <person name="Ballantyne L."/>
            <person name="Zhu X."/>
        </authorList>
    </citation>
    <scope>NUCLEOTIDE SEQUENCE [LARGE SCALE GENOMIC DNA]</scope>
    <source>
        <strain evidence="1">XCY_ONT2</strain>
    </source>
</reference>
<organism evidence="1 2">
    <name type="scientific">Pyrocoelia pectoralis</name>
    <dbReference type="NCBI Taxonomy" id="417401"/>
    <lineage>
        <taxon>Eukaryota</taxon>
        <taxon>Metazoa</taxon>
        <taxon>Ecdysozoa</taxon>
        <taxon>Arthropoda</taxon>
        <taxon>Hexapoda</taxon>
        <taxon>Insecta</taxon>
        <taxon>Pterygota</taxon>
        <taxon>Neoptera</taxon>
        <taxon>Endopterygota</taxon>
        <taxon>Coleoptera</taxon>
        <taxon>Polyphaga</taxon>
        <taxon>Elateriformia</taxon>
        <taxon>Elateroidea</taxon>
        <taxon>Lampyridae</taxon>
        <taxon>Lampyrinae</taxon>
        <taxon>Pyrocoelia</taxon>
    </lineage>
</organism>
<comment type="caution">
    <text evidence="1">The sequence shown here is derived from an EMBL/GenBank/DDBJ whole genome shotgun (WGS) entry which is preliminary data.</text>
</comment>
<gene>
    <name evidence="1" type="ORF">RI129_007885</name>
</gene>
<dbReference type="EMBL" id="JAVRBK010000005">
    <property type="protein sequence ID" value="KAK5644040.1"/>
    <property type="molecule type" value="Genomic_DNA"/>
</dbReference>
<dbReference type="Proteomes" id="UP001329430">
    <property type="component" value="Chromosome 5"/>
</dbReference>
<dbReference type="InterPro" id="IPR018490">
    <property type="entry name" value="cNMP-bd_dom_sf"/>
</dbReference>
<dbReference type="SUPFAM" id="SSF51206">
    <property type="entry name" value="cAMP-binding domain-like"/>
    <property type="match status" value="1"/>
</dbReference>
<protein>
    <recommendedName>
        <fullName evidence="3">Cyclic nucleotide-binding domain-containing protein</fullName>
    </recommendedName>
</protein>
<accession>A0AAN7V960</accession>
<evidence type="ECO:0000313" key="2">
    <source>
        <dbReference type="Proteomes" id="UP001329430"/>
    </source>
</evidence>
<proteinExistence type="predicted"/>
<dbReference type="AlphaFoldDB" id="A0AAN7V960"/>
<dbReference type="InterPro" id="IPR000595">
    <property type="entry name" value="cNMP-bd_dom"/>
</dbReference>
<name>A0AAN7V960_9COLE</name>
<sequence length="180" mass="21433">MANNEVETAMMRFEYFHKWNKETIAECCSLAKIKKYNENVIILGEGIGFPNYVYFVLNGRCKIIEELYVCILNPLSCFGFGEAMDRRMVVTTEPTECLLIPHYWLTQQTLNNLWNKIGIFLRRHIPSTEYVFKEFVNQRKWLKHREELVEQILFTKKRTSNNQISNVPYFLRIGKNIDSY</sequence>
<evidence type="ECO:0000313" key="1">
    <source>
        <dbReference type="EMBL" id="KAK5644040.1"/>
    </source>
</evidence>
<dbReference type="InterPro" id="IPR014710">
    <property type="entry name" value="RmlC-like_jellyroll"/>
</dbReference>